<dbReference type="SUPFAM" id="SSF52540">
    <property type="entry name" value="P-loop containing nucleoside triphosphate hydrolases"/>
    <property type="match status" value="1"/>
</dbReference>
<evidence type="ECO:0000313" key="2">
    <source>
        <dbReference type="EMBL" id="WAP69053.1"/>
    </source>
</evidence>
<sequence>MTHYVAAKGDWDGDIGVFRGIEITCSDDVQCLAIFDPAAEDRVLDAFLAKLGGVSPADRAEPLTCATRPCRLILADLFAAVRDDPIIEPHCLLIPHFSDPEAHKSANNGQPARFAELPCDGVYIEKPYGDLQPGTLNKLKGKDVTWGKRSRAVIATGDNKRDDWARLGAHHCWIKIGEHSIEGLRQALLADEARIAYDEPREPEERIVALKVRSSLTGEEPLTMSFNPGFNALIGGRGSGKSSVLEYLRFGLARTANDLALRGGVSRERNEKLIEETLGSEGYVEIVIERGGVSETWRRTYSKRDHITLTDNAGDVRELLLDDARRRFQARAFEQKGLSTTMLDKSLAADLITGIAAAEELEERRRVDALIDTSKRDVTTALQQTVAYWEKKRTTTRATMIKTDLQSQMEANGQRLEREGADPANLETLKRGPHYNQVRSYFSNLEPELESVKNLVLGMRDAAFMKVHASVPDGFPSVEILKAEATRLQQDLNTHLSNAASVVQELDDVRKRMLLLFEEDATAFHVVHVMALQAQMAHKQLIDENQRISRELTAALEDEVTAKKAEGERQGSPAALTTARGSLSEHISTRMRILEEAAAKVAGNSSQALSARAKRDPCPEEYVNAVKGLLESAYVSDADQRARDWIAATARDGWNQVCAAILSLYERKIMAGSPPEPSEELATEIAGLFLGDVVVSARSAKRIYANLNDVTVGAILSAAPRAFIAMKYIDENQKSREFDRASPGQQASALLGSYYVRGPAL</sequence>
<gene>
    <name evidence="2" type="ORF">OH818_01575</name>
</gene>
<dbReference type="EMBL" id="CP114029">
    <property type="protein sequence ID" value="WAP69053.1"/>
    <property type="molecule type" value="Genomic_DNA"/>
</dbReference>
<dbReference type="Proteomes" id="UP001164020">
    <property type="component" value="Chromosome"/>
</dbReference>
<dbReference type="InterPro" id="IPR038729">
    <property type="entry name" value="Rad50/SbcC_AAA"/>
</dbReference>
<evidence type="ECO:0000313" key="3">
    <source>
        <dbReference type="Proteomes" id="UP001164020"/>
    </source>
</evidence>
<reference evidence="2" key="1">
    <citation type="submission" date="2022-12" db="EMBL/GenBank/DDBJ databases">
        <title>Jiella pelagia sp. nov., isolated from phosphonate enriched culture of Northwest Pacific surface seawater.</title>
        <authorList>
            <person name="Shin D.Y."/>
            <person name="Hwang C.Y."/>
        </authorList>
    </citation>
    <scope>NUCLEOTIDE SEQUENCE</scope>
    <source>
        <strain evidence="2">HL-NP1</strain>
    </source>
</reference>
<dbReference type="RefSeq" id="WP_268881490.1">
    <property type="nucleotide sequence ID" value="NZ_CP114029.1"/>
</dbReference>
<proteinExistence type="predicted"/>
<accession>A0ABY7C044</accession>
<name>A0ABY7C044_9HYPH</name>
<protein>
    <submittedName>
        <fullName evidence="2">AAA family ATPase</fullName>
    </submittedName>
</protein>
<dbReference type="Pfam" id="PF13476">
    <property type="entry name" value="AAA_23"/>
    <property type="match status" value="1"/>
</dbReference>
<evidence type="ECO:0000259" key="1">
    <source>
        <dbReference type="Pfam" id="PF13476"/>
    </source>
</evidence>
<dbReference type="InterPro" id="IPR027417">
    <property type="entry name" value="P-loop_NTPase"/>
</dbReference>
<feature type="domain" description="Rad50/SbcC-type AAA" evidence="1">
    <location>
        <begin position="221"/>
        <end position="319"/>
    </location>
</feature>
<organism evidence="2 3">
    <name type="scientific">Jiella pelagia</name>
    <dbReference type="NCBI Taxonomy" id="2986949"/>
    <lineage>
        <taxon>Bacteria</taxon>
        <taxon>Pseudomonadati</taxon>
        <taxon>Pseudomonadota</taxon>
        <taxon>Alphaproteobacteria</taxon>
        <taxon>Hyphomicrobiales</taxon>
        <taxon>Aurantimonadaceae</taxon>
        <taxon>Jiella</taxon>
    </lineage>
</organism>
<dbReference type="Gene3D" id="3.40.50.300">
    <property type="entry name" value="P-loop containing nucleotide triphosphate hydrolases"/>
    <property type="match status" value="1"/>
</dbReference>
<keyword evidence="3" id="KW-1185">Reference proteome</keyword>